<accession>A0A0M4EPS0</accession>
<protein>
    <submittedName>
        <fullName evidence="2">CG31465</fullName>
    </submittedName>
</protein>
<gene>
    <name evidence="2" type="ORF">Dbus_chr3Rg2577</name>
</gene>
<feature type="region of interest" description="Disordered" evidence="1">
    <location>
        <begin position="796"/>
        <end position="815"/>
    </location>
</feature>
<dbReference type="Proteomes" id="UP000494163">
    <property type="component" value="Chromosome 3R"/>
</dbReference>
<feature type="compositionally biased region" description="Polar residues" evidence="1">
    <location>
        <begin position="804"/>
        <end position="815"/>
    </location>
</feature>
<keyword evidence="3" id="KW-1185">Reference proteome</keyword>
<name>A0A0M4EPS0_DROBS</name>
<dbReference type="STRING" id="30019.A0A0M4EPS0"/>
<reference evidence="2 3" key="1">
    <citation type="submission" date="2015-08" db="EMBL/GenBank/DDBJ databases">
        <title>Ancestral chromatin configuration constrains chromatin evolution on differentiating sex chromosomes in Drosophila.</title>
        <authorList>
            <person name="Zhou Q."/>
            <person name="Bachtrog D."/>
        </authorList>
    </citation>
    <scope>NUCLEOTIDE SEQUENCE [LARGE SCALE GENOMIC DNA]</scope>
    <source>
        <tissue evidence="2">Whole larvae</tissue>
    </source>
</reference>
<sequence>MDDISVKRMYDAYWDRQTELKNAVEHHMILDEGNGALIDKEHEESMRERMEFDKEHRTALPAKSQCVPQPARVEITHNHPYQKSKDQLHGPQQKEECVPKSNTIPCESSMIIITVPSKLLRQPSQPDLIITPSVTPTVTPTIGTDEKDKEDTGNRRLAKLNRIYKEFSKIWQQALPDASSPNVSRVQIPAGKPIQLTALDDLLNVVEHLRQPHAVDNIAEAIKDKMRQEEEIVRSCHCQHQSEEKCYTGMDSNVFKRLAREFKALQPHAKAGGLYQEYMKQLTDIIKGEKSALKANDLNECHCRAVKPANLASDPVAANRFEEFTRCRCDGVCKETSAAIQAQAPCKSQPIEASANSAENMDCSKALQSFMRLNLNPENNLIGGNKPYYLSNSRSRQMIWNEVPLVKSTNTIESLCETYQRQLHKLDKLLQSRQHGSQEAVKVAAKRGLTDGTGMPPMPNDAKFPEVLVSQVGLPQQMGGGNMIDSMARQLNILPTDLAQRIAAASGMNSQAQAQSQPIPQTQPIGMAAFNMPAGISPASQTGGTQLPNTAFPQQASPAPATLGPVLEKILHRLQLMQDINFSQYGGDSLDDQGLPCCFPEPTDGAPCELRGSWESLLLGIRIIIHEDPSAKKDDTPTCIQPKTRSQRSSGSLVRRQCIKMSQEKLKEVSGKGQKTRMKLLNITIEETVPPRPHELLENITEWKFQGSTLNSLGGPLTISCQKMDSNLIGSFVGFCRTCGCIDSIFGSWTFCQPSRGCQDITMSIFDRRDVMRRYTLDEKRRNRIKEQLYMKSKYGKNDKAHGSQVNFAKTTAKP</sequence>
<feature type="compositionally biased region" description="Low complexity" evidence="1">
    <location>
        <begin position="129"/>
        <end position="143"/>
    </location>
</feature>
<evidence type="ECO:0000256" key="1">
    <source>
        <dbReference type="SAM" id="MobiDB-lite"/>
    </source>
</evidence>
<organism evidence="2 3">
    <name type="scientific">Drosophila busckii</name>
    <name type="common">Fruit fly</name>
    <dbReference type="NCBI Taxonomy" id="30019"/>
    <lineage>
        <taxon>Eukaryota</taxon>
        <taxon>Metazoa</taxon>
        <taxon>Ecdysozoa</taxon>
        <taxon>Arthropoda</taxon>
        <taxon>Hexapoda</taxon>
        <taxon>Insecta</taxon>
        <taxon>Pterygota</taxon>
        <taxon>Neoptera</taxon>
        <taxon>Endopterygota</taxon>
        <taxon>Diptera</taxon>
        <taxon>Brachycera</taxon>
        <taxon>Muscomorpha</taxon>
        <taxon>Ephydroidea</taxon>
        <taxon>Drosophilidae</taxon>
        <taxon>Drosophila</taxon>
    </lineage>
</organism>
<dbReference type="OrthoDB" id="6735462at2759"/>
<dbReference type="OMA" id="GMVILKM"/>
<evidence type="ECO:0000313" key="3">
    <source>
        <dbReference type="Proteomes" id="UP000494163"/>
    </source>
</evidence>
<dbReference type="EMBL" id="CP012526">
    <property type="protein sequence ID" value="ALC47827.1"/>
    <property type="molecule type" value="Genomic_DNA"/>
</dbReference>
<dbReference type="AlphaFoldDB" id="A0A0M4EPS0"/>
<proteinExistence type="predicted"/>
<evidence type="ECO:0000313" key="2">
    <source>
        <dbReference type="EMBL" id="ALC47827.1"/>
    </source>
</evidence>
<feature type="region of interest" description="Disordered" evidence="1">
    <location>
        <begin position="128"/>
        <end position="152"/>
    </location>
</feature>